<dbReference type="InterPro" id="IPR017871">
    <property type="entry name" value="ABC_transporter-like_CS"/>
</dbReference>
<evidence type="ECO:0000256" key="3">
    <source>
        <dbReference type="ARBA" id="ARBA00022741"/>
    </source>
</evidence>
<dbReference type="InterPro" id="IPR032823">
    <property type="entry name" value="BCA_ABC_TP_C"/>
</dbReference>
<keyword evidence="2" id="KW-0813">Transport</keyword>
<reference evidence="6 7" key="1">
    <citation type="submission" date="2019-07" db="EMBL/GenBank/DDBJ databases">
        <title>Whole genome shotgun sequence of Reyranella soli NBRC 108950.</title>
        <authorList>
            <person name="Hosoyama A."/>
            <person name="Uohara A."/>
            <person name="Ohji S."/>
            <person name="Ichikawa N."/>
        </authorList>
    </citation>
    <scope>NUCLEOTIDE SEQUENCE [LARGE SCALE GENOMIC DNA]</scope>
    <source>
        <strain evidence="6 7">NBRC 108950</strain>
    </source>
</reference>
<comment type="caution">
    <text evidence="6">The sequence shown here is derived from an EMBL/GenBank/DDBJ whole genome shotgun (WGS) entry which is preliminary data.</text>
</comment>
<dbReference type="SUPFAM" id="SSF52540">
    <property type="entry name" value="P-loop containing nucleoside triphosphate hydrolases"/>
    <property type="match status" value="1"/>
</dbReference>
<dbReference type="InterPro" id="IPR003593">
    <property type="entry name" value="AAA+_ATPase"/>
</dbReference>
<evidence type="ECO:0000313" key="6">
    <source>
        <dbReference type="EMBL" id="GEP54571.1"/>
    </source>
</evidence>
<dbReference type="GO" id="GO:0015808">
    <property type="term" value="P:L-alanine transport"/>
    <property type="evidence" value="ECO:0007669"/>
    <property type="project" value="TreeGrafter"/>
</dbReference>
<dbReference type="GO" id="GO:0005524">
    <property type="term" value="F:ATP binding"/>
    <property type="evidence" value="ECO:0007669"/>
    <property type="project" value="UniProtKB-KW"/>
</dbReference>
<proteinExistence type="inferred from homology"/>
<evidence type="ECO:0000259" key="5">
    <source>
        <dbReference type="PROSITE" id="PS50893"/>
    </source>
</evidence>
<organism evidence="6 7">
    <name type="scientific">Reyranella soli</name>
    <dbReference type="NCBI Taxonomy" id="1230389"/>
    <lineage>
        <taxon>Bacteria</taxon>
        <taxon>Pseudomonadati</taxon>
        <taxon>Pseudomonadota</taxon>
        <taxon>Alphaproteobacteria</taxon>
        <taxon>Hyphomicrobiales</taxon>
        <taxon>Reyranellaceae</taxon>
        <taxon>Reyranella</taxon>
    </lineage>
</organism>
<keyword evidence="7" id="KW-1185">Reference proteome</keyword>
<dbReference type="AlphaFoldDB" id="A0A512N7C6"/>
<accession>A0A512N7C6</accession>
<gene>
    <name evidence="6" type="ORF">RSO01_17370</name>
</gene>
<dbReference type="CDD" id="cd03219">
    <property type="entry name" value="ABC_Mj1267_LivG_branched"/>
    <property type="match status" value="1"/>
</dbReference>
<dbReference type="GO" id="GO:1903806">
    <property type="term" value="P:L-isoleucine import across plasma membrane"/>
    <property type="evidence" value="ECO:0007669"/>
    <property type="project" value="TreeGrafter"/>
</dbReference>
<dbReference type="Gene3D" id="3.40.50.300">
    <property type="entry name" value="P-loop containing nucleotide triphosphate hydrolases"/>
    <property type="match status" value="1"/>
</dbReference>
<dbReference type="PANTHER" id="PTHR45772">
    <property type="entry name" value="CONSERVED COMPONENT OF ABC TRANSPORTER FOR NATURAL AMINO ACIDS-RELATED"/>
    <property type="match status" value="1"/>
</dbReference>
<dbReference type="SMART" id="SM00382">
    <property type="entry name" value="AAA"/>
    <property type="match status" value="1"/>
</dbReference>
<dbReference type="PROSITE" id="PS50893">
    <property type="entry name" value="ABC_TRANSPORTER_2"/>
    <property type="match status" value="1"/>
</dbReference>
<dbReference type="GO" id="GO:0005304">
    <property type="term" value="F:L-valine transmembrane transporter activity"/>
    <property type="evidence" value="ECO:0007669"/>
    <property type="project" value="TreeGrafter"/>
</dbReference>
<dbReference type="InterPro" id="IPR051120">
    <property type="entry name" value="ABC_AA/LPS_Transport"/>
</dbReference>
<dbReference type="InterPro" id="IPR003439">
    <property type="entry name" value="ABC_transporter-like_ATP-bd"/>
</dbReference>
<dbReference type="GO" id="GO:0042941">
    <property type="term" value="P:D-alanine transmembrane transport"/>
    <property type="evidence" value="ECO:0007669"/>
    <property type="project" value="TreeGrafter"/>
</dbReference>
<dbReference type="GO" id="GO:1903805">
    <property type="term" value="P:L-valine import across plasma membrane"/>
    <property type="evidence" value="ECO:0007669"/>
    <property type="project" value="TreeGrafter"/>
</dbReference>
<evidence type="ECO:0000256" key="2">
    <source>
        <dbReference type="ARBA" id="ARBA00022448"/>
    </source>
</evidence>
<name>A0A512N7C6_9HYPH</name>
<dbReference type="InterPro" id="IPR027417">
    <property type="entry name" value="P-loop_NTPase"/>
</dbReference>
<dbReference type="GO" id="GO:0005886">
    <property type="term" value="C:plasma membrane"/>
    <property type="evidence" value="ECO:0007669"/>
    <property type="project" value="TreeGrafter"/>
</dbReference>
<dbReference type="EMBL" id="BKAJ01000031">
    <property type="protein sequence ID" value="GEP54571.1"/>
    <property type="molecule type" value="Genomic_DNA"/>
</dbReference>
<dbReference type="OrthoDB" id="9806149at2"/>
<feature type="domain" description="ABC transporter" evidence="5">
    <location>
        <begin position="4"/>
        <end position="247"/>
    </location>
</feature>
<keyword evidence="4 6" id="KW-0067">ATP-binding</keyword>
<protein>
    <submittedName>
        <fullName evidence="6">ABC transporter ATP-binding protein</fullName>
    </submittedName>
</protein>
<dbReference type="PANTHER" id="PTHR45772:SF7">
    <property type="entry name" value="AMINO ACID ABC TRANSPORTER ATP-BINDING PROTEIN"/>
    <property type="match status" value="1"/>
</dbReference>
<sequence length="249" mass="26480">MALLELDGVTRRYGALVALDQVAMAVEEGEVRAVIGPNGAGKTTLFNVITGTVKPTAGSIRFAGQPIAGLPSHQICRLGLSRTFQITSLFPEMSARENARLSAQARHGRRWQPFGGAHIFEEASARADAALKQLGLSGIADTPAGLLSHGDQRLLEVAMALAQQPRVLLLDEPTQGLSVEETQQAVETLAGFLKTSGMTVLLVEHDMEVVFRLAHRITVLHRGAVIADGAPDAVQADKAVQEAYLGGFE</sequence>
<dbReference type="PROSITE" id="PS00211">
    <property type="entry name" value="ABC_TRANSPORTER_1"/>
    <property type="match status" value="1"/>
</dbReference>
<evidence type="ECO:0000256" key="1">
    <source>
        <dbReference type="ARBA" id="ARBA00005417"/>
    </source>
</evidence>
<evidence type="ECO:0000256" key="4">
    <source>
        <dbReference type="ARBA" id="ARBA00022840"/>
    </source>
</evidence>
<comment type="similarity">
    <text evidence="1">Belongs to the ABC transporter superfamily.</text>
</comment>
<dbReference type="Pfam" id="PF00005">
    <property type="entry name" value="ABC_tran"/>
    <property type="match status" value="1"/>
</dbReference>
<dbReference type="GO" id="GO:0015192">
    <property type="term" value="F:L-phenylalanine transmembrane transporter activity"/>
    <property type="evidence" value="ECO:0007669"/>
    <property type="project" value="TreeGrafter"/>
</dbReference>
<dbReference type="GO" id="GO:0016887">
    <property type="term" value="F:ATP hydrolysis activity"/>
    <property type="evidence" value="ECO:0007669"/>
    <property type="project" value="InterPro"/>
</dbReference>
<keyword evidence="3" id="KW-0547">Nucleotide-binding</keyword>
<dbReference type="Proteomes" id="UP000321058">
    <property type="component" value="Unassembled WGS sequence"/>
</dbReference>
<evidence type="ECO:0000313" key="7">
    <source>
        <dbReference type="Proteomes" id="UP000321058"/>
    </source>
</evidence>
<dbReference type="GO" id="GO:0015188">
    <property type="term" value="F:L-isoleucine transmembrane transporter activity"/>
    <property type="evidence" value="ECO:0007669"/>
    <property type="project" value="TreeGrafter"/>
</dbReference>
<dbReference type="Pfam" id="PF12399">
    <property type="entry name" value="BCA_ABC_TP_C"/>
    <property type="match status" value="1"/>
</dbReference>
<dbReference type="FunFam" id="3.40.50.300:FF:000421">
    <property type="entry name" value="Branched-chain amino acid ABC transporter ATP-binding protein"/>
    <property type="match status" value="1"/>
</dbReference>